<dbReference type="Pfam" id="PF00588">
    <property type="entry name" value="SpoU_methylase"/>
    <property type="match status" value="1"/>
</dbReference>
<evidence type="ECO:0000259" key="3">
    <source>
        <dbReference type="SMART" id="SM00967"/>
    </source>
</evidence>
<dbReference type="SUPFAM" id="SSF75217">
    <property type="entry name" value="alpha/beta knot"/>
    <property type="match status" value="1"/>
</dbReference>
<dbReference type="EMBL" id="JACHGY010000001">
    <property type="protein sequence ID" value="MBB6428704.1"/>
    <property type="molecule type" value="Genomic_DNA"/>
</dbReference>
<evidence type="ECO:0000256" key="2">
    <source>
        <dbReference type="ARBA" id="ARBA00022679"/>
    </source>
</evidence>
<dbReference type="Proteomes" id="UP000541810">
    <property type="component" value="Unassembled WGS sequence"/>
</dbReference>
<dbReference type="GO" id="GO:0006396">
    <property type="term" value="P:RNA processing"/>
    <property type="evidence" value="ECO:0007669"/>
    <property type="project" value="InterPro"/>
</dbReference>
<dbReference type="Pfam" id="PF22435">
    <property type="entry name" value="MRM3-like_sub_bind"/>
    <property type="match status" value="1"/>
</dbReference>
<dbReference type="CDD" id="cd18095">
    <property type="entry name" value="SpoU-like_rRNA-MTase"/>
    <property type="match status" value="1"/>
</dbReference>
<dbReference type="InterPro" id="IPR013123">
    <property type="entry name" value="SpoU_subst-bd"/>
</dbReference>
<proteinExistence type="predicted"/>
<dbReference type="GO" id="GO:0032259">
    <property type="term" value="P:methylation"/>
    <property type="evidence" value="ECO:0007669"/>
    <property type="project" value="UniProtKB-KW"/>
</dbReference>
<dbReference type="SUPFAM" id="SSF55315">
    <property type="entry name" value="L30e-like"/>
    <property type="match status" value="1"/>
</dbReference>
<reference evidence="4 5" key="1">
    <citation type="submission" date="2020-08" db="EMBL/GenBank/DDBJ databases">
        <title>Genomic Encyclopedia of Type Strains, Phase IV (KMG-IV): sequencing the most valuable type-strain genomes for metagenomic binning, comparative biology and taxonomic classification.</title>
        <authorList>
            <person name="Goeker M."/>
        </authorList>
    </citation>
    <scope>NUCLEOTIDE SEQUENCE [LARGE SCALE GENOMIC DNA]</scope>
    <source>
        <strain evidence="4 5">DSM 103725</strain>
    </source>
</reference>
<dbReference type="InterPro" id="IPR051259">
    <property type="entry name" value="rRNA_Methyltransferase"/>
</dbReference>
<dbReference type="InterPro" id="IPR029026">
    <property type="entry name" value="tRNA_m1G_MTases_N"/>
</dbReference>
<evidence type="ECO:0000256" key="1">
    <source>
        <dbReference type="ARBA" id="ARBA00022603"/>
    </source>
</evidence>
<dbReference type="GO" id="GO:0003723">
    <property type="term" value="F:RNA binding"/>
    <property type="evidence" value="ECO:0007669"/>
    <property type="project" value="InterPro"/>
</dbReference>
<keyword evidence="1 4" id="KW-0489">Methyltransferase</keyword>
<dbReference type="InterPro" id="IPR029064">
    <property type="entry name" value="Ribosomal_eL30-like_sf"/>
</dbReference>
<dbReference type="Gene3D" id="3.40.1280.10">
    <property type="match status" value="1"/>
</dbReference>
<organism evidence="4 5">
    <name type="scientific">Algisphaera agarilytica</name>
    <dbReference type="NCBI Taxonomy" id="1385975"/>
    <lineage>
        <taxon>Bacteria</taxon>
        <taxon>Pseudomonadati</taxon>
        <taxon>Planctomycetota</taxon>
        <taxon>Phycisphaerae</taxon>
        <taxon>Phycisphaerales</taxon>
        <taxon>Phycisphaeraceae</taxon>
        <taxon>Algisphaera</taxon>
    </lineage>
</organism>
<accession>A0A7X0H3V4</accession>
<gene>
    <name evidence="4" type="ORF">HNQ40_000510</name>
</gene>
<dbReference type="GO" id="GO:0008173">
    <property type="term" value="F:RNA methyltransferase activity"/>
    <property type="evidence" value="ECO:0007669"/>
    <property type="project" value="InterPro"/>
</dbReference>
<dbReference type="PANTHER" id="PTHR43191:SF12">
    <property type="entry name" value="RRNA METHYLASE"/>
    <property type="match status" value="1"/>
</dbReference>
<keyword evidence="5" id="KW-1185">Reference proteome</keyword>
<evidence type="ECO:0000313" key="5">
    <source>
        <dbReference type="Proteomes" id="UP000541810"/>
    </source>
</evidence>
<comment type="caution">
    <text evidence="4">The sequence shown here is derived from an EMBL/GenBank/DDBJ whole genome shotgun (WGS) entry which is preliminary data.</text>
</comment>
<dbReference type="InterPro" id="IPR053888">
    <property type="entry name" value="MRM3-like_sub_bind"/>
</dbReference>
<name>A0A7X0H3V4_9BACT</name>
<dbReference type="SMART" id="SM00967">
    <property type="entry name" value="SpoU_sub_bind"/>
    <property type="match status" value="1"/>
</dbReference>
<dbReference type="InterPro" id="IPR029028">
    <property type="entry name" value="Alpha/beta_knot_MTases"/>
</dbReference>
<evidence type="ECO:0000313" key="4">
    <source>
        <dbReference type="EMBL" id="MBB6428704.1"/>
    </source>
</evidence>
<dbReference type="AlphaFoldDB" id="A0A7X0H3V4"/>
<dbReference type="GO" id="GO:0005737">
    <property type="term" value="C:cytoplasm"/>
    <property type="evidence" value="ECO:0007669"/>
    <property type="project" value="UniProtKB-ARBA"/>
</dbReference>
<keyword evidence="2" id="KW-0808">Transferase</keyword>
<feature type="domain" description="RNA 2-O ribose methyltransferase substrate binding" evidence="3">
    <location>
        <begin position="35"/>
        <end position="113"/>
    </location>
</feature>
<dbReference type="InterPro" id="IPR001537">
    <property type="entry name" value="SpoU_MeTrfase"/>
</dbReference>
<dbReference type="Gene3D" id="3.30.1330.30">
    <property type="match status" value="1"/>
</dbReference>
<protein>
    <submittedName>
        <fullName evidence="4">tRNA G18 (Ribose-2'-O)-methylase SpoU</fullName>
    </submittedName>
</protein>
<sequence>MAVNRTLIQTPEDPRLAAYLDLKDRDVRRETGLFLAEGEHVVRRAFEAGLAVRSVLVVESKVERVLAMAEASPAFSSEETIEVLACPKDVIEESVGFVMHQGIIAAVEPPAAVGLEAVLGDESCGLKSARPVILVCPEITNVDNLGVLVRVAAGLGVKAMVLGPKCCDPWYRRAVRVSMGAVFAMPMVRSVDLDADLTRMQREFGVELVATVIDADATPLRESPPFAGPGAILLGSEGYGLSPEVVGRCDRKVRIPMHHDIDSLNVAVAAGIVVHHFCEG</sequence>
<dbReference type="PANTHER" id="PTHR43191">
    <property type="entry name" value="RRNA METHYLTRANSFERASE 3"/>
    <property type="match status" value="1"/>
</dbReference>